<proteinExistence type="inferred from homology"/>
<accession>A0A7X6N027</accession>
<comment type="caution">
    <text evidence="7">The sequence shown here is derived from an EMBL/GenBank/DDBJ whole genome shotgun (WGS) entry which is preliminary data.</text>
</comment>
<sequence length="78" mass="8788">MSTGLWILIVILAFGGGMFLGAFLLRKQVEKDMLEHPRLNVDAVRAMMGSMGQKPNEAKVQQVYRQIKNAQKEAVKKK</sequence>
<evidence type="ECO:0000256" key="5">
    <source>
        <dbReference type="ARBA" id="ARBA00023136"/>
    </source>
</evidence>
<keyword evidence="3 6" id="KW-0812">Transmembrane</keyword>
<evidence type="ECO:0000313" key="7">
    <source>
        <dbReference type="EMBL" id="NKZ19747.1"/>
    </source>
</evidence>
<dbReference type="AlphaFoldDB" id="A0A7X6N027"/>
<keyword evidence="8" id="KW-1185">Reference proteome</keyword>
<dbReference type="Pfam" id="PF03672">
    <property type="entry name" value="UPF0154"/>
    <property type="match status" value="1"/>
</dbReference>
<keyword evidence="4 6" id="KW-1133">Transmembrane helix</keyword>
<dbReference type="InterPro" id="IPR005359">
    <property type="entry name" value="UPF0154"/>
</dbReference>
<comment type="similarity">
    <text evidence="2">Belongs to the UPF0154 family.</text>
</comment>
<organism evidence="7 8">
    <name type="scientific">Streptococcus ovuberis</name>
    <dbReference type="NCBI Taxonomy" id="1936207"/>
    <lineage>
        <taxon>Bacteria</taxon>
        <taxon>Bacillati</taxon>
        <taxon>Bacillota</taxon>
        <taxon>Bacilli</taxon>
        <taxon>Lactobacillales</taxon>
        <taxon>Streptococcaceae</taxon>
        <taxon>Streptococcus</taxon>
    </lineage>
</organism>
<dbReference type="RefSeq" id="WP_168548502.1">
    <property type="nucleotide sequence ID" value="NZ_JAAXPR010000003.1"/>
</dbReference>
<dbReference type="GO" id="GO:0016020">
    <property type="term" value="C:membrane"/>
    <property type="evidence" value="ECO:0007669"/>
    <property type="project" value="UniProtKB-SubCell"/>
</dbReference>
<gene>
    <name evidence="7" type="ORF">HF992_02605</name>
</gene>
<evidence type="ECO:0000313" key="8">
    <source>
        <dbReference type="Proteomes" id="UP000522720"/>
    </source>
</evidence>
<dbReference type="EMBL" id="JAAXPR010000003">
    <property type="protein sequence ID" value="NKZ19747.1"/>
    <property type="molecule type" value="Genomic_DNA"/>
</dbReference>
<evidence type="ECO:0000256" key="2">
    <source>
        <dbReference type="ARBA" id="ARBA00006694"/>
    </source>
</evidence>
<evidence type="ECO:0000256" key="4">
    <source>
        <dbReference type="ARBA" id="ARBA00022989"/>
    </source>
</evidence>
<keyword evidence="5 6" id="KW-0472">Membrane</keyword>
<name>A0A7X6N027_9STRE</name>
<feature type="transmembrane region" description="Helical" evidence="6">
    <location>
        <begin position="6"/>
        <end position="25"/>
    </location>
</feature>
<comment type="subcellular location">
    <subcellularLocation>
        <location evidence="1">Membrane</location>
        <topology evidence="1">Single-pass membrane protein</topology>
    </subcellularLocation>
</comment>
<dbReference type="Proteomes" id="UP000522720">
    <property type="component" value="Unassembled WGS sequence"/>
</dbReference>
<protein>
    <submittedName>
        <fullName evidence="7">YneF family protein</fullName>
    </submittedName>
</protein>
<reference evidence="7 8" key="1">
    <citation type="submission" date="2020-04" db="EMBL/GenBank/DDBJ databases">
        <title>MicrobeNet Type strains.</title>
        <authorList>
            <person name="Nicholson A.C."/>
        </authorList>
    </citation>
    <scope>NUCLEOTIDE SEQUENCE [LARGE SCALE GENOMIC DNA]</scope>
    <source>
        <strain evidence="7 8">CCUG 69612</strain>
    </source>
</reference>
<evidence type="ECO:0000256" key="6">
    <source>
        <dbReference type="SAM" id="Phobius"/>
    </source>
</evidence>
<evidence type="ECO:0000256" key="3">
    <source>
        <dbReference type="ARBA" id="ARBA00022692"/>
    </source>
</evidence>
<evidence type="ECO:0000256" key="1">
    <source>
        <dbReference type="ARBA" id="ARBA00004167"/>
    </source>
</evidence>